<evidence type="ECO:0000259" key="7">
    <source>
        <dbReference type="PROSITE" id="PS01033"/>
    </source>
</evidence>
<keyword evidence="2 6" id="KW-0349">Heme</keyword>
<evidence type="ECO:0000313" key="9">
    <source>
        <dbReference type="Proteomes" id="UP000276133"/>
    </source>
</evidence>
<keyword evidence="1 6" id="KW-0813">Transport</keyword>
<accession>A0A3M7S4Y0</accession>
<dbReference type="GO" id="GO:0005344">
    <property type="term" value="F:oxygen carrier activity"/>
    <property type="evidence" value="ECO:0007669"/>
    <property type="project" value="UniProtKB-KW"/>
</dbReference>
<dbReference type="Proteomes" id="UP000276133">
    <property type="component" value="Unassembled WGS sequence"/>
</dbReference>
<dbReference type="InterPro" id="IPR009050">
    <property type="entry name" value="Globin-like_sf"/>
</dbReference>
<dbReference type="OrthoDB" id="436496at2759"/>
<dbReference type="PROSITE" id="PS01033">
    <property type="entry name" value="GLOBIN"/>
    <property type="match status" value="1"/>
</dbReference>
<dbReference type="EMBL" id="REGN01002032">
    <property type="protein sequence ID" value="RNA30866.1"/>
    <property type="molecule type" value="Genomic_DNA"/>
</dbReference>
<evidence type="ECO:0000256" key="5">
    <source>
        <dbReference type="ARBA" id="ARBA00023004"/>
    </source>
</evidence>
<reference evidence="8 9" key="1">
    <citation type="journal article" date="2018" name="Sci. Rep.">
        <title>Genomic signatures of local adaptation to the degree of environmental predictability in rotifers.</title>
        <authorList>
            <person name="Franch-Gras L."/>
            <person name="Hahn C."/>
            <person name="Garcia-Roger E.M."/>
            <person name="Carmona M.J."/>
            <person name="Serra M."/>
            <person name="Gomez A."/>
        </authorList>
    </citation>
    <scope>NUCLEOTIDE SEQUENCE [LARGE SCALE GENOMIC DNA]</scope>
    <source>
        <strain evidence="8">HYR1</strain>
    </source>
</reference>
<gene>
    <name evidence="8" type="ORF">BpHYR1_001239</name>
</gene>
<dbReference type="InterPro" id="IPR000971">
    <property type="entry name" value="Globin"/>
</dbReference>
<dbReference type="InterPro" id="IPR012292">
    <property type="entry name" value="Globin/Proto"/>
</dbReference>
<dbReference type="CDD" id="cd01040">
    <property type="entry name" value="Mb-like"/>
    <property type="match status" value="1"/>
</dbReference>
<dbReference type="PANTHER" id="PTHR46458">
    <property type="entry name" value="BLR2807 PROTEIN"/>
    <property type="match status" value="1"/>
</dbReference>
<feature type="domain" description="Globin" evidence="7">
    <location>
        <begin position="21"/>
        <end position="176"/>
    </location>
</feature>
<dbReference type="GO" id="GO:0046872">
    <property type="term" value="F:metal ion binding"/>
    <property type="evidence" value="ECO:0007669"/>
    <property type="project" value="UniProtKB-KW"/>
</dbReference>
<proteinExistence type="inferred from homology"/>
<keyword evidence="4" id="KW-0479">Metal-binding</keyword>
<keyword evidence="5" id="KW-0408">Iron</keyword>
<keyword evidence="3 6" id="KW-0561">Oxygen transport</keyword>
<keyword evidence="9" id="KW-1185">Reference proteome</keyword>
<evidence type="ECO:0000256" key="1">
    <source>
        <dbReference type="ARBA" id="ARBA00022448"/>
    </source>
</evidence>
<evidence type="ECO:0000313" key="8">
    <source>
        <dbReference type="EMBL" id="RNA30866.1"/>
    </source>
</evidence>
<protein>
    <submittedName>
        <fullName evidence="8">Neuroglobin</fullName>
    </submittedName>
</protein>
<name>A0A3M7S4Y0_BRAPC</name>
<dbReference type="STRING" id="10195.A0A3M7S4Y0"/>
<dbReference type="InterPro" id="IPR044399">
    <property type="entry name" value="Mb-like_M"/>
</dbReference>
<evidence type="ECO:0000256" key="6">
    <source>
        <dbReference type="RuleBase" id="RU000356"/>
    </source>
</evidence>
<dbReference type="PANTHER" id="PTHR46458:SF1">
    <property type="entry name" value="GEO09476P1"/>
    <property type="match status" value="1"/>
</dbReference>
<dbReference type="Gene3D" id="1.10.490.10">
    <property type="entry name" value="Globins"/>
    <property type="match status" value="1"/>
</dbReference>
<dbReference type="InterPro" id="IPR050532">
    <property type="entry name" value="Globin-like_OT"/>
</dbReference>
<dbReference type="GO" id="GO:0020037">
    <property type="term" value="F:heme binding"/>
    <property type="evidence" value="ECO:0007669"/>
    <property type="project" value="InterPro"/>
</dbReference>
<sequence length="194" mass="22580">MGIVNSKQNVSTLEDVLNLEPLNQKEIEAVKACWNAIKNKEQVGISIMIRIFQEHSEIKSKWIFATNLETEAEMLSNSQLRYHAKKIMDVIGKIVTKLISCSDIDKFSVDEFELTRLGRNHFHYGVRRENFFVFEEAMLFSLKKHLTGNITFNARMERAWHKLFWQISNKISDGIELEEKENSCLNKPEANTID</sequence>
<dbReference type="AlphaFoldDB" id="A0A3M7S4Y0"/>
<dbReference type="Pfam" id="PF00042">
    <property type="entry name" value="Globin"/>
    <property type="match status" value="1"/>
</dbReference>
<evidence type="ECO:0000256" key="3">
    <source>
        <dbReference type="ARBA" id="ARBA00022621"/>
    </source>
</evidence>
<dbReference type="GO" id="GO:0019825">
    <property type="term" value="F:oxygen binding"/>
    <property type="evidence" value="ECO:0007669"/>
    <property type="project" value="InterPro"/>
</dbReference>
<comment type="caution">
    <text evidence="8">The sequence shown here is derived from an EMBL/GenBank/DDBJ whole genome shotgun (WGS) entry which is preliminary data.</text>
</comment>
<dbReference type="SUPFAM" id="SSF46458">
    <property type="entry name" value="Globin-like"/>
    <property type="match status" value="1"/>
</dbReference>
<comment type="similarity">
    <text evidence="6">Belongs to the globin family.</text>
</comment>
<evidence type="ECO:0000256" key="4">
    <source>
        <dbReference type="ARBA" id="ARBA00022723"/>
    </source>
</evidence>
<evidence type="ECO:0000256" key="2">
    <source>
        <dbReference type="ARBA" id="ARBA00022617"/>
    </source>
</evidence>
<dbReference type="SMR" id="A0A3M7S4Y0"/>
<organism evidence="8 9">
    <name type="scientific">Brachionus plicatilis</name>
    <name type="common">Marine rotifer</name>
    <name type="synonym">Brachionus muelleri</name>
    <dbReference type="NCBI Taxonomy" id="10195"/>
    <lineage>
        <taxon>Eukaryota</taxon>
        <taxon>Metazoa</taxon>
        <taxon>Spiralia</taxon>
        <taxon>Gnathifera</taxon>
        <taxon>Rotifera</taxon>
        <taxon>Eurotatoria</taxon>
        <taxon>Monogononta</taxon>
        <taxon>Pseudotrocha</taxon>
        <taxon>Ploima</taxon>
        <taxon>Brachionidae</taxon>
        <taxon>Brachionus</taxon>
    </lineage>
</organism>